<proteinExistence type="predicted"/>
<reference evidence="2" key="1">
    <citation type="submission" date="2018-06" db="EMBL/GenBank/DDBJ databases">
        <authorList>
            <person name="Zhirakovskaya E."/>
        </authorList>
    </citation>
    <scope>NUCLEOTIDE SEQUENCE</scope>
</reference>
<dbReference type="Pfam" id="PF13411">
    <property type="entry name" value="MerR_1"/>
    <property type="match status" value="1"/>
</dbReference>
<dbReference type="SUPFAM" id="SSF46955">
    <property type="entry name" value="Putative DNA-binding domain"/>
    <property type="match status" value="1"/>
</dbReference>
<evidence type="ECO:0000313" key="2">
    <source>
        <dbReference type="EMBL" id="VAX32715.1"/>
    </source>
</evidence>
<protein>
    <recommendedName>
        <fullName evidence="1">HTH merR-type domain-containing protein</fullName>
    </recommendedName>
</protein>
<dbReference type="GO" id="GO:0006355">
    <property type="term" value="P:regulation of DNA-templated transcription"/>
    <property type="evidence" value="ECO:0007669"/>
    <property type="project" value="InterPro"/>
</dbReference>
<dbReference type="InterPro" id="IPR000551">
    <property type="entry name" value="MerR-type_HTH_dom"/>
</dbReference>
<dbReference type="InterPro" id="IPR009061">
    <property type="entry name" value="DNA-bd_dom_put_sf"/>
</dbReference>
<dbReference type="SMART" id="SM00422">
    <property type="entry name" value="HTH_MERR"/>
    <property type="match status" value="1"/>
</dbReference>
<organism evidence="2">
    <name type="scientific">hydrothermal vent metagenome</name>
    <dbReference type="NCBI Taxonomy" id="652676"/>
    <lineage>
        <taxon>unclassified sequences</taxon>
        <taxon>metagenomes</taxon>
        <taxon>ecological metagenomes</taxon>
    </lineage>
</organism>
<dbReference type="Gene3D" id="1.10.1660.10">
    <property type="match status" value="1"/>
</dbReference>
<accession>A0A3B1DM01</accession>
<dbReference type="EMBL" id="UOGF01000095">
    <property type="protein sequence ID" value="VAX32715.1"/>
    <property type="molecule type" value="Genomic_DNA"/>
</dbReference>
<dbReference type="PROSITE" id="PS50937">
    <property type="entry name" value="HTH_MERR_2"/>
    <property type="match status" value="1"/>
</dbReference>
<evidence type="ECO:0000259" key="1">
    <source>
        <dbReference type="PROSITE" id="PS50937"/>
    </source>
</evidence>
<dbReference type="GO" id="GO:0003677">
    <property type="term" value="F:DNA binding"/>
    <property type="evidence" value="ECO:0007669"/>
    <property type="project" value="InterPro"/>
</dbReference>
<sequence length="107" mass="12735">MQEKLFYKISDVCQLTGLEAYVVRFWETEFPMLHPKKSRGNQRIYIKKEIDLILEIKRLLYQEKLTIAGARKRLRQPTKKAERINTVHDNTLGVVKKELEDLLHLLN</sequence>
<dbReference type="AlphaFoldDB" id="A0A3B1DM01"/>
<gene>
    <name evidence="2" type="ORF">MNBD_NITROSPIRAE01-511</name>
</gene>
<name>A0A3B1DM01_9ZZZZ</name>
<dbReference type="CDD" id="cd04765">
    <property type="entry name" value="HTH_MlrA-like_sg2"/>
    <property type="match status" value="1"/>
</dbReference>
<feature type="domain" description="HTH merR-type" evidence="1">
    <location>
        <begin position="6"/>
        <end position="76"/>
    </location>
</feature>